<evidence type="ECO:0000313" key="2">
    <source>
        <dbReference type="EMBL" id="CAI2380527.1"/>
    </source>
</evidence>
<dbReference type="EMBL" id="CAMPGE010022489">
    <property type="protein sequence ID" value="CAI2380527.1"/>
    <property type="molecule type" value="Genomic_DNA"/>
</dbReference>
<organism evidence="2 3">
    <name type="scientific">Euplotes crassus</name>
    <dbReference type="NCBI Taxonomy" id="5936"/>
    <lineage>
        <taxon>Eukaryota</taxon>
        <taxon>Sar</taxon>
        <taxon>Alveolata</taxon>
        <taxon>Ciliophora</taxon>
        <taxon>Intramacronucleata</taxon>
        <taxon>Spirotrichea</taxon>
        <taxon>Hypotrichia</taxon>
        <taxon>Euplotida</taxon>
        <taxon>Euplotidae</taxon>
        <taxon>Moneuplotes</taxon>
    </lineage>
</organism>
<evidence type="ECO:0000313" key="3">
    <source>
        <dbReference type="Proteomes" id="UP001295684"/>
    </source>
</evidence>
<comment type="caution">
    <text evidence="2">The sequence shown here is derived from an EMBL/GenBank/DDBJ whole genome shotgun (WGS) entry which is preliminary data.</text>
</comment>
<accession>A0AAD2D4X3</accession>
<keyword evidence="1" id="KW-0472">Membrane</keyword>
<reference evidence="2" key="1">
    <citation type="submission" date="2023-07" db="EMBL/GenBank/DDBJ databases">
        <authorList>
            <consortium name="AG Swart"/>
            <person name="Singh M."/>
            <person name="Singh A."/>
            <person name="Seah K."/>
            <person name="Emmerich C."/>
        </authorList>
    </citation>
    <scope>NUCLEOTIDE SEQUENCE</scope>
    <source>
        <strain evidence="2">DP1</strain>
    </source>
</reference>
<feature type="transmembrane region" description="Helical" evidence="1">
    <location>
        <begin position="123"/>
        <end position="141"/>
    </location>
</feature>
<feature type="transmembrane region" description="Helical" evidence="1">
    <location>
        <begin position="14"/>
        <end position="33"/>
    </location>
</feature>
<feature type="transmembrane region" description="Helical" evidence="1">
    <location>
        <begin position="148"/>
        <end position="169"/>
    </location>
</feature>
<name>A0AAD2D4X3_EUPCR</name>
<dbReference type="Proteomes" id="UP001295684">
    <property type="component" value="Unassembled WGS sequence"/>
</dbReference>
<proteinExistence type="predicted"/>
<protein>
    <submittedName>
        <fullName evidence="2">Uncharacterized protein</fullName>
    </submittedName>
</protein>
<sequence>METCFGSSPSHRKLGLICLESIMTIPYVILLLLGRSLTFDLTDKAMIYVYNGANIIMLITQLSFTLLYWLNTSTTSPHSPPISEYIPLQDQTQNLQNPLITGQNRGLERYAGKFWRGSLFDWILYRFMHTFVIVCMWVVIFMSGYHCFVGCAFFVAEVALFVFTTFEWFTLVETSLERDNDFFRRI</sequence>
<keyword evidence="3" id="KW-1185">Reference proteome</keyword>
<keyword evidence="1" id="KW-0812">Transmembrane</keyword>
<gene>
    <name evidence="2" type="ORF">ECRASSUSDP1_LOCUS21963</name>
</gene>
<evidence type="ECO:0000256" key="1">
    <source>
        <dbReference type="SAM" id="Phobius"/>
    </source>
</evidence>
<dbReference type="AlphaFoldDB" id="A0AAD2D4X3"/>
<keyword evidence="1" id="KW-1133">Transmembrane helix</keyword>
<feature type="transmembrane region" description="Helical" evidence="1">
    <location>
        <begin position="45"/>
        <end position="70"/>
    </location>
</feature>